<dbReference type="EMBL" id="JARXRN010000021">
    <property type="protein sequence ID" value="MDH5830248.1"/>
    <property type="molecule type" value="Genomic_DNA"/>
</dbReference>
<accession>A0ABT6JIJ6</accession>
<dbReference type="PROSITE" id="PS51891">
    <property type="entry name" value="CENP_V_GFA"/>
    <property type="match status" value="1"/>
</dbReference>
<feature type="domain" description="CENP-V/GFA" evidence="5">
    <location>
        <begin position="9"/>
        <end position="123"/>
    </location>
</feature>
<name>A0ABT6JIJ6_9GAMM</name>
<keyword evidence="2" id="KW-0479">Metal-binding</keyword>
<evidence type="ECO:0000256" key="4">
    <source>
        <dbReference type="ARBA" id="ARBA00023239"/>
    </source>
</evidence>
<comment type="similarity">
    <text evidence="1">Belongs to the Gfa family.</text>
</comment>
<gene>
    <name evidence="6" type="ORF">QFW80_06910</name>
</gene>
<comment type="caution">
    <text evidence="6">The sequence shown here is derived from an EMBL/GenBank/DDBJ whole genome shotgun (WGS) entry which is preliminary data.</text>
</comment>
<evidence type="ECO:0000256" key="1">
    <source>
        <dbReference type="ARBA" id="ARBA00005495"/>
    </source>
</evidence>
<dbReference type="Proteomes" id="UP001156831">
    <property type="component" value="Unassembled WGS sequence"/>
</dbReference>
<dbReference type="InterPro" id="IPR011057">
    <property type="entry name" value="Mss4-like_sf"/>
</dbReference>
<evidence type="ECO:0000313" key="7">
    <source>
        <dbReference type="Proteomes" id="UP001156831"/>
    </source>
</evidence>
<reference evidence="6 7" key="1">
    <citation type="submission" date="2023-04" db="EMBL/GenBank/DDBJ databases">
        <title>Luteimonas sp. M1R5S18.</title>
        <authorList>
            <person name="Sun J.-Q."/>
        </authorList>
    </citation>
    <scope>NUCLEOTIDE SEQUENCE [LARGE SCALE GENOMIC DNA]</scope>
    <source>
        <strain evidence="6 7">M1R5S18</strain>
    </source>
</reference>
<evidence type="ECO:0000256" key="3">
    <source>
        <dbReference type="ARBA" id="ARBA00022833"/>
    </source>
</evidence>
<dbReference type="Pfam" id="PF04828">
    <property type="entry name" value="GFA"/>
    <property type="match status" value="1"/>
</dbReference>
<keyword evidence="7" id="KW-1185">Reference proteome</keyword>
<sequence length="143" mass="15850">MQEDARTTLHGHCLCGKVRLQVQPEALHADACHCGMCRRWGGGPFLSLGCGAQLRFERGEDAVALFDSSEWGQRGFCTHCGSHLFYRLRAQGTYYVSAGLFGEVEGLRLESEIFIDRKPAWYAFANPTRKMTEAEVIAAFASG</sequence>
<keyword evidence="3" id="KW-0862">Zinc</keyword>
<dbReference type="InterPro" id="IPR006913">
    <property type="entry name" value="CENP-V/GFA"/>
</dbReference>
<dbReference type="RefSeq" id="WP_280600830.1">
    <property type="nucleotide sequence ID" value="NZ_JARXRN010000021.1"/>
</dbReference>
<organism evidence="6 7">
    <name type="scientific">Luteimonas rhizosphaericola</name>
    <dbReference type="NCBI Taxonomy" id="3042024"/>
    <lineage>
        <taxon>Bacteria</taxon>
        <taxon>Pseudomonadati</taxon>
        <taxon>Pseudomonadota</taxon>
        <taxon>Gammaproteobacteria</taxon>
        <taxon>Lysobacterales</taxon>
        <taxon>Lysobacteraceae</taxon>
        <taxon>Luteimonas</taxon>
    </lineage>
</organism>
<proteinExistence type="inferred from homology"/>
<protein>
    <submittedName>
        <fullName evidence="6">GFA family protein</fullName>
    </submittedName>
</protein>
<dbReference type="PANTHER" id="PTHR33337:SF40">
    <property type="entry name" value="CENP-V_GFA DOMAIN-CONTAINING PROTEIN-RELATED"/>
    <property type="match status" value="1"/>
</dbReference>
<keyword evidence="4" id="KW-0456">Lyase</keyword>
<dbReference type="PANTHER" id="PTHR33337">
    <property type="entry name" value="GFA DOMAIN-CONTAINING PROTEIN"/>
    <property type="match status" value="1"/>
</dbReference>
<evidence type="ECO:0000259" key="5">
    <source>
        <dbReference type="PROSITE" id="PS51891"/>
    </source>
</evidence>
<dbReference type="Gene3D" id="3.90.1590.10">
    <property type="entry name" value="glutathione-dependent formaldehyde- activating enzyme (gfa)"/>
    <property type="match status" value="1"/>
</dbReference>
<dbReference type="SUPFAM" id="SSF51316">
    <property type="entry name" value="Mss4-like"/>
    <property type="match status" value="1"/>
</dbReference>
<evidence type="ECO:0000313" key="6">
    <source>
        <dbReference type="EMBL" id="MDH5830248.1"/>
    </source>
</evidence>
<evidence type="ECO:0000256" key="2">
    <source>
        <dbReference type="ARBA" id="ARBA00022723"/>
    </source>
</evidence>